<reference evidence="2" key="1">
    <citation type="journal article" date="2019" name="Nat. Commun.">
        <title>Expansion of phycobilisome linker gene families in mesophilic red algae.</title>
        <authorList>
            <person name="Lee J."/>
            <person name="Kim D."/>
            <person name="Bhattacharya D."/>
            <person name="Yoon H.S."/>
        </authorList>
    </citation>
    <scope>NUCLEOTIDE SEQUENCE [LARGE SCALE GENOMIC DNA]</scope>
    <source>
        <strain evidence="2">CCMP 1328</strain>
    </source>
</reference>
<organism evidence="1 2">
    <name type="scientific">Porphyridium purpureum</name>
    <name type="common">Red alga</name>
    <name type="synonym">Porphyridium cruentum</name>
    <dbReference type="NCBI Taxonomy" id="35688"/>
    <lineage>
        <taxon>Eukaryota</taxon>
        <taxon>Rhodophyta</taxon>
        <taxon>Bangiophyceae</taxon>
        <taxon>Porphyridiales</taxon>
        <taxon>Porphyridiaceae</taxon>
        <taxon>Porphyridium</taxon>
    </lineage>
</organism>
<dbReference type="GO" id="GO:0007031">
    <property type="term" value="P:peroxisome organization"/>
    <property type="evidence" value="ECO:0007669"/>
    <property type="project" value="InterPro"/>
</dbReference>
<dbReference type="PANTHER" id="PTHR34126:SF1">
    <property type="entry name" value="PEROXISOME BIOGENESIS PROTEIN 22"/>
    <property type="match status" value="1"/>
</dbReference>
<evidence type="ECO:0000313" key="1">
    <source>
        <dbReference type="EMBL" id="KAA8497270.1"/>
    </source>
</evidence>
<dbReference type="Pfam" id="PF22978">
    <property type="entry name" value="HAD_Pex22"/>
    <property type="match status" value="1"/>
</dbReference>
<name>A0A5J4Z1W5_PORPP</name>
<dbReference type="AlphaFoldDB" id="A0A5J4Z1W5"/>
<comment type="caution">
    <text evidence="1">The sequence shown here is derived from an EMBL/GenBank/DDBJ whole genome shotgun (WGS) entry which is preliminary data.</text>
</comment>
<gene>
    <name evidence="1" type="ORF">FVE85_0999</name>
</gene>
<keyword evidence="2" id="KW-1185">Reference proteome</keyword>
<dbReference type="OrthoDB" id="5951at2759"/>
<dbReference type="EMBL" id="VRMN01000002">
    <property type="protein sequence ID" value="KAA8497270.1"/>
    <property type="molecule type" value="Genomic_DNA"/>
</dbReference>
<evidence type="ECO:0000313" key="2">
    <source>
        <dbReference type="Proteomes" id="UP000324585"/>
    </source>
</evidence>
<sequence length="403" mass="43268">MNLLWLCFGCKPCHVHHHQRPNHRIPHGGSHVHQHNHRDTQRQRIQLANHPERACHPRSAARRSRPAYLAVSEAVRACGPALLHSSRSRPTHVAEPHEMLTGHIVFLADTWLQYRSVGDVREATGNMGRMVAALISMLRGYLQRNGPAPLLLLAVAAAALAYTIRAARQKRRAPPGGGSDAGSARALIDVPSAATVGASSSAATPPTLSSRARGTSAAASAGGVVGAAPASSVVGKKGGKVVNGGKGLIKLPHVQSITVGCCLDDASLFVYDRAAHSCELNSEAAEAIEKLAGTFNLYMIVRVDTDQDEQLVRLAFEKVGLFTTGAAKHKLLFCETLMGRASIARQIEPELHMDSSTIVTESLFRFIRYAAVFGPNHEQDIGHASASASNLFRYPTFHDLLTL</sequence>
<dbReference type="InterPro" id="IPR037485">
    <property type="entry name" value="PEX22"/>
</dbReference>
<proteinExistence type="predicted"/>
<dbReference type="Proteomes" id="UP000324585">
    <property type="component" value="Unassembled WGS sequence"/>
</dbReference>
<protein>
    <submittedName>
        <fullName evidence="1">Peroxisome biogenesis protein 22</fullName>
    </submittedName>
</protein>
<accession>A0A5J4Z1W5</accession>
<dbReference type="PANTHER" id="PTHR34126">
    <property type="entry name" value="PEROXISOME BIOGENESIS PROTEIN 22"/>
    <property type="match status" value="1"/>
</dbReference>